<feature type="domain" description="Protein kinase" evidence="4">
    <location>
        <begin position="206"/>
        <end position="448"/>
    </location>
</feature>
<gene>
    <name evidence="5" type="ORF">L910_0060</name>
</gene>
<dbReference type="RefSeq" id="WP_020327468.1">
    <property type="nucleotide sequence ID" value="NZ_ASXS01000001.1"/>
</dbReference>
<dbReference type="GO" id="GO:0004674">
    <property type="term" value="F:protein serine/threonine kinase activity"/>
    <property type="evidence" value="ECO:0007669"/>
    <property type="project" value="UniProtKB-KW"/>
</dbReference>
<dbReference type="Gene3D" id="3.30.200.20">
    <property type="entry name" value="Phosphorylase Kinase, domain 1"/>
    <property type="match status" value="1"/>
</dbReference>
<protein>
    <submittedName>
        <fullName evidence="5">Serine/threonine protein kinase</fullName>
    </submittedName>
</protein>
<dbReference type="Pfam" id="PF07714">
    <property type="entry name" value="PK_Tyr_Ser-Thr"/>
    <property type="match status" value="1"/>
</dbReference>
<dbReference type="InterPro" id="IPR032675">
    <property type="entry name" value="LRR_dom_sf"/>
</dbReference>
<keyword evidence="3" id="KW-0067">ATP-binding</keyword>
<evidence type="ECO:0000313" key="6">
    <source>
        <dbReference type="Proteomes" id="UP000014854"/>
    </source>
</evidence>
<name>S7I9Z4_VIBFL</name>
<dbReference type="SUPFAM" id="SSF56112">
    <property type="entry name" value="Protein kinase-like (PK-like)"/>
    <property type="match status" value="1"/>
</dbReference>
<accession>S7I9Z4</accession>
<comment type="caution">
    <text evidence="5">The sequence shown here is derived from an EMBL/GenBank/DDBJ whole genome shotgun (WGS) entry which is preliminary data.</text>
</comment>
<proteinExistence type="predicted"/>
<dbReference type="PANTHER" id="PTHR48051:SF1">
    <property type="entry name" value="RAS SUPPRESSOR PROTEIN 1"/>
    <property type="match status" value="1"/>
</dbReference>
<keyword evidence="1" id="KW-0433">Leucine-rich repeat</keyword>
<dbReference type="PROSITE" id="PS50011">
    <property type="entry name" value="PROTEIN_KINASE_DOM"/>
    <property type="match status" value="1"/>
</dbReference>
<organism evidence="5 6">
    <name type="scientific">Vibrio fluvialis PG41</name>
    <dbReference type="NCBI Taxonomy" id="1336752"/>
    <lineage>
        <taxon>Bacteria</taxon>
        <taxon>Pseudomonadati</taxon>
        <taxon>Pseudomonadota</taxon>
        <taxon>Gammaproteobacteria</taxon>
        <taxon>Vibrionales</taxon>
        <taxon>Vibrionaceae</taxon>
        <taxon>Vibrio</taxon>
    </lineage>
</organism>
<dbReference type="Pfam" id="PF13855">
    <property type="entry name" value="LRR_8"/>
    <property type="match status" value="1"/>
</dbReference>
<dbReference type="SUPFAM" id="SSF52058">
    <property type="entry name" value="L domain-like"/>
    <property type="match status" value="1"/>
</dbReference>
<keyword evidence="2" id="KW-0677">Repeat</keyword>
<dbReference type="PANTHER" id="PTHR48051">
    <property type="match status" value="1"/>
</dbReference>
<keyword evidence="3" id="KW-0547">Nucleotide-binding</keyword>
<dbReference type="Proteomes" id="UP000014854">
    <property type="component" value="Unassembled WGS sequence"/>
</dbReference>
<dbReference type="GO" id="GO:0005737">
    <property type="term" value="C:cytoplasm"/>
    <property type="evidence" value="ECO:0007669"/>
    <property type="project" value="TreeGrafter"/>
</dbReference>
<dbReference type="PATRIC" id="fig|1336752.4.peg.60"/>
<evidence type="ECO:0000256" key="3">
    <source>
        <dbReference type="PROSITE-ProRule" id="PRU10141"/>
    </source>
</evidence>
<evidence type="ECO:0000256" key="2">
    <source>
        <dbReference type="ARBA" id="ARBA00022737"/>
    </source>
</evidence>
<dbReference type="Gene3D" id="3.80.10.10">
    <property type="entry name" value="Ribonuclease Inhibitor"/>
    <property type="match status" value="2"/>
</dbReference>
<dbReference type="InterPro" id="IPR001245">
    <property type="entry name" value="Ser-Thr/Tyr_kinase_cat_dom"/>
</dbReference>
<reference evidence="5 6" key="1">
    <citation type="journal article" date="2013" name="Gut Pathog.">
        <title>Evidence of a new metabolic capacity in an emerging diarrheal pathogen: lessons from the draft genomes of Vibrio fluvialis strains PG41 and I21563.</title>
        <authorList>
            <person name="Khatri I."/>
            <person name="Mahajan S."/>
            <person name="Dureja C."/>
            <person name="Subramanian S."/>
            <person name="Raychaudhuri S."/>
        </authorList>
    </citation>
    <scope>NUCLEOTIDE SEQUENCE [LARGE SCALE GENOMIC DNA]</scope>
    <source>
        <strain evidence="5 6">PG41</strain>
    </source>
</reference>
<dbReference type="SMART" id="SM00364">
    <property type="entry name" value="LRR_BAC"/>
    <property type="match status" value="4"/>
</dbReference>
<dbReference type="Gene3D" id="1.10.510.10">
    <property type="entry name" value="Transferase(Phosphotransferase) domain 1"/>
    <property type="match status" value="1"/>
</dbReference>
<dbReference type="PROSITE" id="PS00107">
    <property type="entry name" value="PROTEIN_KINASE_ATP"/>
    <property type="match status" value="1"/>
</dbReference>
<dbReference type="GO" id="GO:0005524">
    <property type="term" value="F:ATP binding"/>
    <property type="evidence" value="ECO:0007669"/>
    <property type="project" value="UniProtKB-UniRule"/>
</dbReference>
<dbReference type="PROSITE" id="PS51450">
    <property type="entry name" value="LRR"/>
    <property type="match status" value="2"/>
</dbReference>
<dbReference type="InterPro" id="IPR017441">
    <property type="entry name" value="Protein_kinase_ATP_BS"/>
</dbReference>
<feature type="binding site" evidence="3">
    <location>
        <position position="237"/>
    </location>
    <ligand>
        <name>ATP</name>
        <dbReference type="ChEBI" id="CHEBI:30616"/>
    </ligand>
</feature>
<sequence>MHTLEQLRSGELKGLRRLKLSCGLTDFPREIFSLSDTLEILDLTGNHLSSLPDDLEQLTKLKVIFCSQNQFTQLPAVLGQCHSLTMVGFKSNQIVDVPAESLPAKLRWLILTDNCIQALPESIGQCSDLQKLMLAGNRLTNLPDSLARCHRLELARIAANQLKALPEWLISLPRLTWLAFAGNPFIEQLEAQALKTSMAGINWHQLEVNELLGEGASGLIYRASLSLGQKTLPVAVKLFKGAMTSDGSPLCEMASIMKAGQHSALTQTLGRIQHHPASVDGLVMKLIPNDFSNLAGPPSLESCTRDVYSEDRKFSTSVLFQIAGTIADAVRHLHQQGVMHGDLYAHNILITSSGDALLSDYGAASFFDVTDPNQSAKLQRLEVRAFGCLLEELTERCDDLNDQVRVELEALAFDCQHRDIMARPTFDKICNILSQVQSGTESSIKRQY</sequence>
<dbReference type="InterPro" id="IPR001611">
    <property type="entry name" value="Leu-rich_rpt"/>
</dbReference>
<dbReference type="InterPro" id="IPR050216">
    <property type="entry name" value="LRR_domain-containing"/>
</dbReference>
<evidence type="ECO:0000313" key="5">
    <source>
        <dbReference type="EMBL" id="EPP24914.1"/>
    </source>
</evidence>
<dbReference type="EMBL" id="ASXS01000001">
    <property type="protein sequence ID" value="EPP24914.1"/>
    <property type="molecule type" value="Genomic_DNA"/>
</dbReference>
<keyword evidence="5" id="KW-0808">Transferase</keyword>
<evidence type="ECO:0000259" key="4">
    <source>
        <dbReference type="PROSITE" id="PS50011"/>
    </source>
</evidence>
<keyword evidence="5" id="KW-0418">Kinase</keyword>
<dbReference type="SMART" id="SM00369">
    <property type="entry name" value="LRR_TYP"/>
    <property type="match status" value="5"/>
</dbReference>
<dbReference type="InterPro" id="IPR003591">
    <property type="entry name" value="Leu-rich_rpt_typical-subtyp"/>
</dbReference>
<keyword evidence="5" id="KW-0723">Serine/threonine-protein kinase</keyword>
<evidence type="ECO:0000256" key="1">
    <source>
        <dbReference type="ARBA" id="ARBA00022614"/>
    </source>
</evidence>
<dbReference type="InterPro" id="IPR011009">
    <property type="entry name" value="Kinase-like_dom_sf"/>
</dbReference>
<dbReference type="InterPro" id="IPR000719">
    <property type="entry name" value="Prot_kinase_dom"/>
</dbReference>
<dbReference type="AlphaFoldDB" id="S7I9Z4"/>